<accession>A0A644XKT7</accession>
<evidence type="ECO:0000256" key="1">
    <source>
        <dbReference type="ARBA" id="ARBA00004651"/>
    </source>
</evidence>
<keyword evidence="6 9" id="KW-0812">Transmembrane</keyword>
<evidence type="ECO:0000313" key="10">
    <source>
        <dbReference type="EMBL" id="MPM14694.1"/>
    </source>
</evidence>
<evidence type="ECO:0000256" key="7">
    <source>
        <dbReference type="ARBA" id="ARBA00022989"/>
    </source>
</evidence>
<dbReference type="PANTHER" id="PTHR32502">
    <property type="entry name" value="N-ACETYLGALACTOSAMINE PERMEASE II COMPONENT-RELATED"/>
    <property type="match status" value="1"/>
</dbReference>
<evidence type="ECO:0000256" key="3">
    <source>
        <dbReference type="ARBA" id="ARBA00022475"/>
    </source>
</evidence>
<organism evidence="10">
    <name type="scientific">bioreactor metagenome</name>
    <dbReference type="NCBI Taxonomy" id="1076179"/>
    <lineage>
        <taxon>unclassified sequences</taxon>
        <taxon>metagenomes</taxon>
        <taxon>ecological metagenomes</taxon>
    </lineage>
</organism>
<comment type="subcellular location">
    <subcellularLocation>
        <location evidence="1">Cell membrane</location>
        <topology evidence="1">Multi-pass membrane protein</topology>
    </subcellularLocation>
</comment>
<feature type="transmembrane region" description="Helical" evidence="9">
    <location>
        <begin position="139"/>
        <end position="160"/>
    </location>
</feature>
<keyword evidence="7 9" id="KW-1133">Transmembrane helix</keyword>
<dbReference type="GO" id="GO:0005886">
    <property type="term" value="C:plasma membrane"/>
    <property type="evidence" value="ECO:0007669"/>
    <property type="project" value="UniProtKB-SubCell"/>
</dbReference>
<evidence type="ECO:0000256" key="2">
    <source>
        <dbReference type="ARBA" id="ARBA00022448"/>
    </source>
</evidence>
<keyword evidence="8 9" id="KW-0472">Membrane</keyword>
<reference evidence="10" key="1">
    <citation type="submission" date="2019-08" db="EMBL/GenBank/DDBJ databases">
        <authorList>
            <person name="Kucharzyk K."/>
            <person name="Murdoch R.W."/>
            <person name="Higgins S."/>
            <person name="Loffler F."/>
        </authorList>
    </citation>
    <scope>NUCLEOTIDE SEQUENCE</scope>
</reference>
<dbReference type="GO" id="GO:0009401">
    <property type="term" value="P:phosphoenolpyruvate-dependent sugar phosphotransferase system"/>
    <property type="evidence" value="ECO:0007669"/>
    <property type="project" value="UniProtKB-KW"/>
</dbReference>
<gene>
    <name evidence="10" type="primary">manY_1</name>
    <name evidence="10" type="ORF">SDC9_61058</name>
</gene>
<dbReference type="PROSITE" id="PS51106">
    <property type="entry name" value="PTS_EIIC_TYPE_4"/>
    <property type="match status" value="1"/>
</dbReference>
<comment type="caution">
    <text evidence="10">The sequence shown here is derived from an EMBL/GenBank/DDBJ whole genome shotgun (WGS) entry which is preliminary data.</text>
</comment>
<sequence>MLIKAILVGLIGVIAILDSRLLGRLNLERPLIGATLTGLVLGDLTTGLMVGATLELVSLGLVNVGAAAPPDMNLGAIIATAFTILTGATPETALTIAIPIAVLGQLLGILLRTLLASLTHRADALVEQGDFEAAKRIHVVWATSLYALSYFIPIFSAIYFGTAVIEGLVGVIPEWLTNGLTVASKILPAYGFALLLNTMMTSKNVVFLLAGFFITAYSGISVTAISIFAVIVAFILADIKFNRPAASAVGAAPIDFEDYDDLDSPDDL</sequence>
<evidence type="ECO:0000256" key="8">
    <source>
        <dbReference type="ARBA" id="ARBA00023136"/>
    </source>
</evidence>
<evidence type="ECO:0000256" key="4">
    <source>
        <dbReference type="ARBA" id="ARBA00022597"/>
    </source>
</evidence>
<feature type="transmembrane region" description="Helical" evidence="9">
    <location>
        <begin position="205"/>
        <end position="237"/>
    </location>
</feature>
<feature type="transmembrane region" description="Helical" evidence="9">
    <location>
        <begin position="180"/>
        <end position="198"/>
    </location>
</feature>
<dbReference type="EMBL" id="VSSQ01002322">
    <property type="protein sequence ID" value="MPM14694.1"/>
    <property type="molecule type" value="Genomic_DNA"/>
</dbReference>
<feature type="transmembrane region" description="Helical" evidence="9">
    <location>
        <begin position="96"/>
        <end position="118"/>
    </location>
</feature>
<proteinExistence type="predicted"/>
<keyword evidence="2" id="KW-0813">Transport</keyword>
<dbReference type="PANTHER" id="PTHR32502:SF8">
    <property type="entry name" value="N-ACETYLGALACTOSAMINE PERMEASE IIC COMPONENT 1"/>
    <property type="match status" value="1"/>
</dbReference>
<dbReference type="Pfam" id="PF03609">
    <property type="entry name" value="EII-Sor"/>
    <property type="match status" value="1"/>
</dbReference>
<keyword evidence="4" id="KW-0762">Sugar transport</keyword>
<protein>
    <submittedName>
        <fullName evidence="10">PTS system mannose-specific EIIC component</fullName>
    </submittedName>
</protein>
<name>A0A644XKT7_9ZZZZ</name>
<keyword evidence="3" id="KW-1003">Cell membrane</keyword>
<evidence type="ECO:0000256" key="9">
    <source>
        <dbReference type="SAM" id="Phobius"/>
    </source>
</evidence>
<evidence type="ECO:0000256" key="5">
    <source>
        <dbReference type="ARBA" id="ARBA00022683"/>
    </source>
</evidence>
<dbReference type="InterPro" id="IPR050303">
    <property type="entry name" value="GatZ_KbaZ_carbometab"/>
</dbReference>
<dbReference type="InterPro" id="IPR004700">
    <property type="entry name" value="PTS_IIC_man"/>
</dbReference>
<keyword evidence="5" id="KW-0598">Phosphotransferase system</keyword>
<evidence type="ECO:0000256" key="6">
    <source>
        <dbReference type="ARBA" id="ARBA00022692"/>
    </source>
</evidence>
<dbReference type="AlphaFoldDB" id="A0A644XKT7"/>